<dbReference type="EMBL" id="AWVA01000028">
    <property type="protein sequence ID" value="ERJ77848.1"/>
    <property type="molecule type" value="Genomic_DNA"/>
</dbReference>
<name>U2KSK9_9STRE</name>
<reference evidence="1 2" key="1">
    <citation type="submission" date="2013-06" db="EMBL/GenBank/DDBJ databases">
        <authorList>
            <person name="Weinstock G."/>
            <person name="Sodergren E."/>
            <person name="Lobos E.A."/>
            <person name="Fulton L."/>
            <person name="Fulton R."/>
            <person name="Courtney L."/>
            <person name="Fronick C."/>
            <person name="O'Laughlin M."/>
            <person name="Godfrey J."/>
            <person name="Wilson R.M."/>
            <person name="Miner T."/>
            <person name="Farmer C."/>
            <person name="Delehaunty K."/>
            <person name="Cordes M."/>
            <person name="Minx P."/>
            <person name="Tomlinson C."/>
            <person name="Chen J."/>
            <person name="Wollam A."/>
            <person name="Pepin K.H."/>
            <person name="Bhonagiri V."/>
            <person name="Zhang X."/>
            <person name="Warren W."/>
            <person name="Mitreva M."/>
            <person name="Mardis E.R."/>
            <person name="Wilson R.K."/>
        </authorList>
    </citation>
    <scope>NUCLEOTIDE SEQUENCE [LARGE SCALE GENOMIC DNA]</scope>
    <source>
        <strain evidence="1 2">W1703</strain>
    </source>
</reference>
<accession>U2KSK9</accession>
<gene>
    <name evidence="1" type="ORF">HMPREF1557_00545</name>
</gene>
<organism evidence="1 2">
    <name type="scientific">Streptococcus sobrinus W1703</name>
    <dbReference type="NCBI Taxonomy" id="1227275"/>
    <lineage>
        <taxon>Bacteria</taxon>
        <taxon>Bacillati</taxon>
        <taxon>Bacillota</taxon>
        <taxon>Bacilli</taxon>
        <taxon>Lactobacillales</taxon>
        <taxon>Streptococcaceae</taxon>
        <taxon>Streptococcus</taxon>
    </lineage>
</organism>
<comment type="caution">
    <text evidence="1">The sequence shown here is derived from an EMBL/GenBank/DDBJ whole genome shotgun (WGS) entry which is preliminary data.</text>
</comment>
<dbReference type="Proteomes" id="UP000016617">
    <property type="component" value="Unassembled WGS sequence"/>
</dbReference>
<dbReference type="HOGENOM" id="CLU_3240444_0_0_9"/>
<proteinExistence type="predicted"/>
<dbReference type="AlphaFoldDB" id="U2KSK9"/>
<evidence type="ECO:0000313" key="2">
    <source>
        <dbReference type="Proteomes" id="UP000016617"/>
    </source>
</evidence>
<evidence type="ECO:0000313" key="1">
    <source>
        <dbReference type="EMBL" id="ERJ77848.1"/>
    </source>
</evidence>
<protein>
    <submittedName>
        <fullName evidence="1">Uncharacterized protein</fullName>
    </submittedName>
</protein>
<sequence length="43" mass="5133">MILYYYSFCGKIINKFVYKTGHGIDFLFPLNFHPWLFEIGVSL</sequence>